<reference evidence="4 5" key="1">
    <citation type="journal article" date="2021" name="Genome Biol. Evol.">
        <title>Complete Genome Sequencing of a Novel Gloeobacter Species from a Waterfall Cave in Mexico.</title>
        <authorList>
            <person name="Saw J.H."/>
            <person name="Cardona T."/>
            <person name="Montejano G."/>
        </authorList>
    </citation>
    <scope>NUCLEOTIDE SEQUENCE [LARGE SCALE GENOMIC DNA]</scope>
    <source>
        <strain evidence="4">MG652769</strain>
    </source>
</reference>
<evidence type="ECO:0000313" key="4">
    <source>
        <dbReference type="EMBL" id="UFP95992.1"/>
    </source>
</evidence>
<dbReference type="SUPFAM" id="SSF53474">
    <property type="entry name" value="alpha/beta-Hydrolases"/>
    <property type="match status" value="1"/>
</dbReference>
<evidence type="ECO:0000313" key="5">
    <source>
        <dbReference type="Proteomes" id="UP001054846"/>
    </source>
</evidence>
<sequence length="214" mass="22834">MLKSDTLEAPSGAPQATVFMLHGRGADRTDLVPLAEALELSEVRYCFANAPFAVEGYGPGSQWYAFGPKHAEGVAQSAGLLKALVARERESWPQLPYALMGFSQGAVMALGAGLLFEPPPAAIVALSGYLFEPEALWAKRPQNLAPPAILIVHGTQDPIIPVRAGQAAAAALAGQGFPVQYHEFAMGHQINQVEIELVRDFLQHTLGLRAGKIQ</sequence>
<dbReference type="InterPro" id="IPR003140">
    <property type="entry name" value="PLipase/COase/thioEstase"/>
</dbReference>
<dbReference type="Gene3D" id="3.40.50.1820">
    <property type="entry name" value="alpha/beta hydrolase"/>
    <property type="match status" value="1"/>
</dbReference>
<dbReference type="PANTHER" id="PTHR10655">
    <property type="entry name" value="LYSOPHOSPHOLIPASE-RELATED"/>
    <property type="match status" value="1"/>
</dbReference>
<accession>A0ABY3PRD2</accession>
<organism evidence="4 5">
    <name type="scientific">Gloeobacter morelensis MG652769</name>
    <dbReference type="NCBI Taxonomy" id="2781736"/>
    <lineage>
        <taxon>Bacteria</taxon>
        <taxon>Bacillati</taxon>
        <taxon>Cyanobacteriota</taxon>
        <taxon>Cyanophyceae</taxon>
        <taxon>Gloeobacterales</taxon>
        <taxon>Gloeobacteraceae</taxon>
        <taxon>Gloeobacter</taxon>
        <taxon>Gloeobacter morelensis</taxon>
    </lineage>
</organism>
<dbReference type="InterPro" id="IPR029058">
    <property type="entry name" value="AB_hydrolase_fold"/>
</dbReference>
<dbReference type="InterPro" id="IPR050565">
    <property type="entry name" value="LYPA1-2/EST-like"/>
</dbReference>
<gene>
    <name evidence="4" type="ORF">ISF26_07195</name>
</gene>
<evidence type="ECO:0000259" key="3">
    <source>
        <dbReference type="Pfam" id="PF02230"/>
    </source>
</evidence>
<dbReference type="EMBL" id="CP063845">
    <property type="protein sequence ID" value="UFP95992.1"/>
    <property type="molecule type" value="Genomic_DNA"/>
</dbReference>
<dbReference type="GO" id="GO:0016787">
    <property type="term" value="F:hydrolase activity"/>
    <property type="evidence" value="ECO:0007669"/>
    <property type="project" value="UniProtKB-KW"/>
</dbReference>
<keyword evidence="2 4" id="KW-0378">Hydrolase</keyword>
<evidence type="ECO:0000256" key="2">
    <source>
        <dbReference type="ARBA" id="ARBA00022801"/>
    </source>
</evidence>
<evidence type="ECO:0000256" key="1">
    <source>
        <dbReference type="ARBA" id="ARBA00006499"/>
    </source>
</evidence>
<dbReference type="RefSeq" id="WP_230843234.1">
    <property type="nucleotide sequence ID" value="NZ_CP063845.1"/>
</dbReference>
<dbReference type="PANTHER" id="PTHR10655:SF17">
    <property type="entry name" value="LYSOPHOSPHOLIPASE-LIKE PROTEIN 1"/>
    <property type="match status" value="1"/>
</dbReference>
<name>A0ABY3PRD2_9CYAN</name>
<proteinExistence type="inferred from homology"/>
<feature type="domain" description="Phospholipase/carboxylesterase/thioesterase" evidence="3">
    <location>
        <begin position="7"/>
        <end position="205"/>
    </location>
</feature>
<dbReference type="Pfam" id="PF02230">
    <property type="entry name" value="Abhydrolase_2"/>
    <property type="match status" value="1"/>
</dbReference>
<comment type="similarity">
    <text evidence="1">Belongs to the AB hydrolase superfamily. AB hydrolase 2 family.</text>
</comment>
<dbReference type="Proteomes" id="UP001054846">
    <property type="component" value="Chromosome"/>
</dbReference>
<keyword evidence="5" id="KW-1185">Reference proteome</keyword>
<protein>
    <submittedName>
        <fullName evidence="4">Alpha/beta hydrolase</fullName>
    </submittedName>
</protein>